<evidence type="ECO:0000313" key="2">
    <source>
        <dbReference type="EMBL" id="GLB30934.1"/>
    </source>
</evidence>
<keyword evidence="3" id="KW-1185">Reference proteome</keyword>
<accession>A0ABQ5M8K1</accession>
<organism evidence="2 3">
    <name type="scientific">Lacrimispora amygdalina</name>
    <dbReference type="NCBI Taxonomy" id="253257"/>
    <lineage>
        <taxon>Bacteria</taxon>
        <taxon>Bacillati</taxon>
        <taxon>Bacillota</taxon>
        <taxon>Clostridia</taxon>
        <taxon>Lachnospirales</taxon>
        <taxon>Lachnospiraceae</taxon>
        <taxon>Lacrimispora</taxon>
    </lineage>
</organism>
<dbReference type="EMBL" id="BRPJ01000051">
    <property type="protein sequence ID" value="GLB30934.1"/>
    <property type="molecule type" value="Genomic_DNA"/>
</dbReference>
<comment type="caution">
    <text evidence="2">The sequence shown here is derived from an EMBL/GenBank/DDBJ whole genome shotgun (WGS) entry which is preliminary data.</text>
</comment>
<dbReference type="Gene3D" id="2.40.10.390">
    <property type="match status" value="1"/>
</dbReference>
<sequence length="148" mass="17152">MVDTKTVLAELRTIKRAISNVVQMTGYAEYGDMSEVSIECETEDFFLRDEFNLIIDKLADMQARIEYLMLPVVETSTLSRNSRDRFETPSGYELTCGCGIEYLHTAEDEDDHTKWCRSSVEHNGKDYYIVGNREQRLSGLTVRIRRSY</sequence>
<name>A0ABQ5M8K1_9FIRM</name>
<dbReference type="Pfam" id="PF17295">
    <property type="entry name" value="DUF5348"/>
    <property type="match status" value="1"/>
</dbReference>
<gene>
    <name evidence="2" type="ORF">LAD12857_28570</name>
</gene>
<evidence type="ECO:0000313" key="3">
    <source>
        <dbReference type="Proteomes" id="UP001419084"/>
    </source>
</evidence>
<dbReference type="RefSeq" id="WP_346065499.1">
    <property type="nucleotide sequence ID" value="NZ_BRPJ01000051.1"/>
</dbReference>
<feature type="domain" description="DUF5348" evidence="1">
    <location>
        <begin position="78"/>
        <end position="144"/>
    </location>
</feature>
<dbReference type="InterPro" id="IPR035255">
    <property type="entry name" value="DUF5348"/>
</dbReference>
<reference evidence="2 3" key="1">
    <citation type="journal article" date="2024" name="Int. J. Syst. Evol. Microbiol.">
        <title>Lacrimispora brassicae sp. nov. isolated from fermented cabbage, and proposal of Clostridium indicum Gundawar et al. 2019 and Clostridium methoxybenzovorans Mechichi et al. 1999 as heterotypic synonyms of Lacrimispora amygdalina (Parshina et al. 2003) Haas and Blanchard 2020 and Lacrimispora indolis (McClung and McCoy 1957) Haas and Blanchard 2020, respectively.</title>
        <authorList>
            <person name="Kobayashi H."/>
            <person name="Tanizawa Y."/>
            <person name="Sakamoto M."/>
            <person name="Ohkuma M."/>
            <person name="Tohno M."/>
        </authorList>
    </citation>
    <scope>NUCLEOTIDE SEQUENCE [LARGE SCALE GENOMIC DNA]</scope>
    <source>
        <strain evidence="2 3">DSM 12857</strain>
    </source>
</reference>
<proteinExistence type="predicted"/>
<evidence type="ECO:0000259" key="1">
    <source>
        <dbReference type="Pfam" id="PF17295"/>
    </source>
</evidence>
<dbReference type="Proteomes" id="UP001419084">
    <property type="component" value="Unassembled WGS sequence"/>
</dbReference>
<protein>
    <recommendedName>
        <fullName evidence="1">DUF5348 domain-containing protein</fullName>
    </recommendedName>
</protein>